<keyword evidence="4" id="KW-0676">Redox-active center</keyword>
<comment type="caution">
    <text evidence="8">The sequence shown here is derived from an EMBL/GenBank/DDBJ whole genome shotgun (WGS) entry which is preliminary data.</text>
</comment>
<name>A0ABQ8BTC2_BRANA</name>
<feature type="region of interest" description="Disordered" evidence="5">
    <location>
        <begin position="1"/>
        <end position="69"/>
    </location>
</feature>
<accession>A0ABQ8BTC2</accession>
<dbReference type="CDD" id="cd03419">
    <property type="entry name" value="GRX_GRXh_1_2_like"/>
    <property type="match status" value="1"/>
</dbReference>
<evidence type="ECO:0000256" key="6">
    <source>
        <dbReference type="SAM" id="Phobius"/>
    </source>
</evidence>
<evidence type="ECO:0000256" key="5">
    <source>
        <dbReference type="SAM" id="MobiDB-lite"/>
    </source>
</evidence>
<reference evidence="8 9" key="1">
    <citation type="submission" date="2021-05" db="EMBL/GenBank/DDBJ databases">
        <title>Genome Assembly of Synthetic Allotetraploid Brassica napus Reveals Homoeologous Exchanges between Subgenomes.</title>
        <authorList>
            <person name="Davis J.T."/>
        </authorList>
    </citation>
    <scope>NUCLEOTIDE SEQUENCE [LARGE SCALE GENOMIC DNA]</scope>
    <source>
        <strain evidence="9">cv. Da-Ae</strain>
        <tissue evidence="8">Seedling</tissue>
    </source>
</reference>
<protein>
    <recommendedName>
        <fullName evidence="7">Glutaredoxin domain-containing protein</fullName>
    </recommendedName>
</protein>
<feature type="transmembrane region" description="Helical" evidence="6">
    <location>
        <begin position="325"/>
        <end position="345"/>
    </location>
</feature>
<dbReference type="NCBIfam" id="TIGR02189">
    <property type="entry name" value="GlrX-like_plant"/>
    <property type="match status" value="1"/>
</dbReference>
<keyword evidence="6" id="KW-0812">Transmembrane</keyword>
<comment type="subcellular location">
    <subcellularLocation>
        <location evidence="1">Cytoplasm</location>
    </subcellularLocation>
</comment>
<dbReference type="EMBL" id="JAGKQM010000009">
    <property type="protein sequence ID" value="KAH0908079.1"/>
    <property type="molecule type" value="Genomic_DNA"/>
</dbReference>
<evidence type="ECO:0000256" key="2">
    <source>
        <dbReference type="ARBA" id="ARBA00007568"/>
    </source>
</evidence>
<keyword evidence="6" id="KW-0472">Membrane</keyword>
<dbReference type="InterPro" id="IPR002109">
    <property type="entry name" value="Glutaredoxin"/>
</dbReference>
<dbReference type="SUPFAM" id="SSF52833">
    <property type="entry name" value="Thioredoxin-like"/>
    <property type="match status" value="1"/>
</dbReference>
<feature type="domain" description="Glutaredoxin" evidence="7">
    <location>
        <begin position="396"/>
        <end position="458"/>
    </location>
</feature>
<keyword evidence="6" id="KW-1133">Transmembrane helix</keyword>
<comment type="similarity">
    <text evidence="2">Belongs to the glutaredoxin family. CC-type subfamily.</text>
</comment>
<dbReference type="PROSITE" id="PS51354">
    <property type="entry name" value="GLUTAREDOXIN_2"/>
    <property type="match status" value="1"/>
</dbReference>
<sequence length="488" mass="53529">MSSLPSRLLTLKLTRARPSLPSRLRPASHLSRPRPASSPSKLQVHPPPDLPPCTYPPVLPEARSPPKPPDPPDVPFNLVLLLMSDTASSQLVSKTPDLKSLMLNLVPVFSDGVISLVCVDDTSFVSKCLSPAVCSVFLYWCVDWSLHRFSPRDFIYPPLPFIMLVIVVVDSTMGCSIPIPNSISVSLPLPLIQVLSQRFLNLILGDELISLVWYLELSFDLSLFFALVRPFTAVCSPFTAVCSSISVVFKSLCAQWQLNGLMPHISIHHVNRVVYCPVSAFMEFVLLPISSSTLCGFGVGNVLLKIRDTSNTEVLIKGFVAMLKIVDCALVAASILGFISLPVVTNFQGFILLYSSMVAEIRGLLDIISCLSAFLINKTYIDLMDKVMRMSSEKGVVIFTKSSCCLCYAVQILFRDLRVQPTIHEIDNDPDCREIETALLRIGCSTAVPAVFVGGKLVGSTNEVMSLHLSGSLVPLIKPYQSLLYQAN</sequence>
<evidence type="ECO:0000256" key="4">
    <source>
        <dbReference type="ARBA" id="ARBA00023284"/>
    </source>
</evidence>
<feature type="compositionally biased region" description="Low complexity" evidence="5">
    <location>
        <begin position="16"/>
        <end position="40"/>
    </location>
</feature>
<evidence type="ECO:0000313" key="8">
    <source>
        <dbReference type="EMBL" id="KAH0908079.1"/>
    </source>
</evidence>
<dbReference type="Proteomes" id="UP000824890">
    <property type="component" value="Unassembled WGS sequence"/>
</dbReference>
<dbReference type="InterPro" id="IPR011905">
    <property type="entry name" value="GlrX-like_pln_2"/>
</dbReference>
<dbReference type="InterPro" id="IPR036249">
    <property type="entry name" value="Thioredoxin-like_sf"/>
</dbReference>
<keyword evidence="3" id="KW-0963">Cytoplasm</keyword>
<gene>
    <name evidence="8" type="ORF">HID58_031400</name>
</gene>
<evidence type="ECO:0000313" key="9">
    <source>
        <dbReference type="Proteomes" id="UP000824890"/>
    </source>
</evidence>
<evidence type="ECO:0000259" key="7">
    <source>
        <dbReference type="Pfam" id="PF00462"/>
    </source>
</evidence>
<evidence type="ECO:0000256" key="1">
    <source>
        <dbReference type="ARBA" id="ARBA00004496"/>
    </source>
</evidence>
<dbReference type="Pfam" id="PF00462">
    <property type="entry name" value="Glutaredoxin"/>
    <property type="match status" value="1"/>
</dbReference>
<keyword evidence="9" id="KW-1185">Reference proteome</keyword>
<proteinExistence type="inferred from homology"/>
<feature type="transmembrane region" description="Helical" evidence="6">
    <location>
        <begin position="284"/>
        <end position="304"/>
    </location>
</feature>
<feature type="transmembrane region" description="Helical" evidence="6">
    <location>
        <begin position="351"/>
        <end position="376"/>
    </location>
</feature>
<dbReference type="Gene3D" id="3.40.30.10">
    <property type="entry name" value="Glutaredoxin"/>
    <property type="match status" value="1"/>
</dbReference>
<evidence type="ECO:0000256" key="3">
    <source>
        <dbReference type="ARBA" id="ARBA00022490"/>
    </source>
</evidence>
<feature type="compositionally biased region" description="Pro residues" evidence="5">
    <location>
        <begin position="45"/>
        <end position="69"/>
    </location>
</feature>
<dbReference type="PANTHER" id="PTHR10168">
    <property type="entry name" value="GLUTAREDOXIN"/>
    <property type="match status" value="1"/>
</dbReference>
<organism evidence="8 9">
    <name type="scientific">Brassica napus</name>
    <name type="common">Rape</name>
    <dbReference type="NCBI Taxonomy" id="3708"/>
    <lineage>
        <taxon>Eukaryota</taxon>
        <taxon>Viridiplantae</taxon>
        <taxon>Streptophyta</taxon>
        <taxon>Embryophyta</taxon>
        <taxon>Tracheophyta</taxon>
        <taxon>Spermatophyta</taxon>
        <taxon>Magnoliopsida</taxon>
        <taxon>eudicotyledons</taxon>
        <taxon>Gunneridae</taxon>
        <taxon>Pentapetalae</taxon>
        <taxon>rosids</taxon>
        <taxon>malvids</taxon>
        <taxon>Brassicales</taxon>
        <taxon>Brassicaceae</taxon>
        <taxon>Brassiceae</taxon>
        <taxon>Brassica</taxon>
    </lineage>
</organism>